<dbReference type="InterPro" id="IPR011659">
    <property type="entry name" value="WD40"/>
</dbReference>
<name>A0ABX0JCG9_9BACL</name>
<feature type="region of interest" description="Disordered" evidence="1">
    <location>
        <begin position="355"/>
        <end position="374"/>
    </location>
</feature>
<proteinExistence type="predicted"/>
<keyword evidence="3" id="KW-1185">Reference proteome</keyword>
<comment type="caution">
    <text evidence="2">The sequence shown here is derived from an EMBL/GenBank/DDBJ whole genome shotgun (WGS) entry which is preliminary data.</text>
</comment>
<reference evidence="2" key="1">
    <citation type="submission" date="2020-03" db="EMBL/GenBank/DDBJ databases">
        <title>Draft sequencing of Paenibacilllus sp. S3N08.</title>
        <authorList>
            <person name="Kim D.-U."/>
        </authorList>
    </citation>
    <scope>NUCLEOTIDE SEQUENCE</scope>
    <source>
        <strain evidence="2">S3N08</strain>
    </source>
</reference>
<dbReference type="InterPro" id="IPR011042">
    <property type="entry name" value="6-blade_b-propeller_TolB-like"/>
</dbReference>
<dbReference type="SUPFAM" id="SSF82171">
    <property type="entry name" value="DPP6 N-terminal domain-like"/>
    <property type="match status" value="1"/>
</dbReference>
<organism evidence="2 3">
    <name type="scientific">Paenibacillus agricola</name>
    <dbReference type="NCBI Taxonomy" id="2716264"/>
    <lineage>
        <taxon>Bacteria</taxon>
        <taxon>Bacillati</taxon>
        <taxon>Bacillota</taxon>
        <taxon>Bacilli</taxon>
        <taxon>Bacillales</taxon>
        <taxon>Paenibacillaceae</taxon>
        <taxon>Paenibacillus</taxon>
    </lineage>
</organism>
<dbReference type="Gene3D" id="2.120.10.30">
    <property type="entry name" value="TolB, C-terminal domain"/>
    <property type="match status" value="1"/>
</dbReference>
<accession>A0ABX0JCG9</accession>
<sequence length="374" mass="43086">MEGTSFNCTFIPIREDIQMPENEFGNKMHEGPNPLNDAPEFHEKLLDYGERPYWSPDGKRIAFVESNYGDICEIDMESRKVRNLTKNLGDHHSFLRVLFLANGDYLLIGPKQFKDRDISRHEESELWIMDKDAIHPPKPLGRRIYEGCGVSAIANRITYALSSRTTPELGGTDRWEAHVTEIVYDEDGPKLGEDKIIYRTDGGHRCEPQDFRNNDTEVIMAEYFNRPKTHPDNWKCTVKGVNVETLEVRTYIDEPTTHNECEGIFPGGEYICLESSCDHINFFPPIDLWKLKLDGSSRRVRMTRMIDTPPWRTSNSNVSPDGKWLAFMINTYDSEPGYGMGLGLLNLEAWEKSTAAQEWETPEERAKKRNTEPE</sequence>
<dbReference type="Proteomes" id="UP001165962">
    <property type="component" value="Unassembled WGS sequence"/>
</dbReference>
<feature type="compositionally biased region" description="Basic and acidic residues" evidence="1">
    <location>
        <begin position="362"/>
        <end position="374"/>
    </location>
</feature>
<gene>
    <name evidence="2" type="ORF">G9U52_30350</name>
</gene>
<evidence type="ECO:0000313" key="3">
    <source>
        <dbReference type="Proteomes" id="UP001165962"/>
    </source>
</evidence>
<dbReference type="Pfam" id="PF07676">
    <property type="entry name" value="PD40"/>
    <property type="match status" value="1"/>
</dbReference>
<evidence type="ECO:0000256" key="1">
    <source>
        <dbReference type="SAM" id="MobiDB-lite"/>
    </source>
</evidence>
<protein>
    <recommendedName>
        <fullName evidence="4">WD40 repeat protein</fullName>
    </recommendedName>
</protein>
<dbReference type="EMBL" id="JAAOIW010000016">
    <property type="protein sequence ID" value="NHN34124.1"/>
    <property type="molecule type" value="Genomic_DNA"/>
</dbReference>
<evidence type="ECO:0008006" key="4">
    <source>
        <dbReference type="Google" id="ProtNLM"/>
    </source>
</evidence>
<evidence type="ECO:0000313" key="2">
    <source>
        <dbReference type="EMBL" id="NHN34124.1"/>
    </source>
</evidence>